<name>A0A520KQJ7_METT2</name>
<organism evidence="8 9">
    <name type="scientific">Methanoliparum thermophilum</name>
    <dbReference type="NCBI Taxonomy" id="2491083"/>
    <lineage>
        <taxon>Archaea</taxon>
        <taxon>Methanobacteriati</taxon>
        <taxon>Methanobacteriota</taxon>
        <taxon>Candidatus Methanoliparia</taxon>
        <taxon>Candidatus Methanoliparales</taxon>
        <taxon>Candidatus Methanoliparaceae</taxon>
        <taxon>Candidatus Methanoliparum</taxon>
    </lineage>
</organism>
<dbReference type="FunFam" id="3.30.70.260:FF:000001">
    <property type="entry name" value="Acetolactate synthase, small subunit"/>
    <property type="match status" value="1"/>
</dbReference>
<comment type="pathway">
    <text evidence="2 6">Amino-acid biosynthesis; L-valine biosynthesis; L-valine from pyruvate: step 1/4.</text>
</comment>
<reference evidence="8 9" key="1">
    <citation type="journal article" date="2019" name="Nat. Microbiol.">
        <title>Wide diversity of methane and short-chain alkane metabolisms in uncultured archaea.</title>
        <authorList>
            <person name="Borrel G."/>
            <person name="Adam P.S."/>
            <person name="McKay L.J."/>
            <person name="Chen L.X."/>
            <person name="Sierra-Garcia I.N."/>
            <person name="Sieber C.M."/>
            <person name="Letourneur Q."/>
            <person name="Ghozlane A."/>
            <person name="Andersen G.L."/>
            <person name="Li W.J."/>
            <person name="Hallam S.J."/>
            <person name="Muyzer G."/>
            <person name="de Oliveira V.M."/>
            <person name="Inskeep W.P."/>
            <person name="Banfield J.F."/>
            <person name="Gribaldo S."/>
        </authorList>
    </citation>
    <scope>NUCLEOTIDE SEQUENCE [LARGE SCALE GENOMIC DNA]</scope>
    <source>
        <strain evidence="8">NM1a</strain>
    </source>
</reference>
<evidence type="ECO:0000256" key="4">
    <source>
        <dbReference type="ARBA" id="ARBA00022605"/>
    </source>
</evidence>
<dbReference type="InterPro" id="IPR004789">
    <property type="entry name" value="Acetalactate_synth_ssu"/>
</dbReference>
<dbReference type="NCBIfam" id="NF008864">
    <property type="entry name" value="PRK11895.1"/>
    <property type="match status" value="1"/>
</dbReference>
<dbReference type="FunFam" id="3.30.70.1150:FF:000001">
    <property type="entry name" value="Acetolactate synthase small subunit"/>
    <property type="match status" value="1"/>
</dbReference>
<evidence type="ECO:0000256" key="5">
    <source>
        <dbReference type="ARBA" id="ARBA00023304"/>
    </source>
</evidence>
<dbReference type="PANTHER" id="PTHR30239">
    <property type="entry name" value="ACETOLACTATE SYNTHASE SMALL SUBUNIT"/>
    <property type="match status" value="1"/>
</dbReference>
<keyword evidence="5 6" id="KW-0100">Branched-chain amino acid biosynthesis</keyword>
<comment type="function">
    <text evidence="6">Catalyzes the conversion of 2 pyruvate molecules into acetolactate in the first common step of the biosynthetic pathway of the branched-amino acids such as leucine, isoleucine, and valine.</text>
</comment>
<dbReference type="PANTHER" id="PTHR30239:SF0">
    <property type="entry name" value="ACETOLACTATE SYNTHASE SMALL SUBUNIT 1, CHLOROPLASTIC"/>
    <property type="match status" value="1"/>
</dbReference>
<dbReference type="Pfam" id="PF22629">
    <property type="entry name" value="ACT_AHAS_ss"/>
    <property type="match status" value="1"/>
</dbReference>
<protein>
    <recommendedName>
        <fullName evidence="6">Acetolactate synthase small subunit</fullName>
        <shortName evidence="6">AHAS</shortName>
        <shortName evidence="6">ALS</shortName>
        <ecNumber evidence="6">2.2.1.6</ecNumber>
    </recommendedName>
    <alternativeName>
        <fullName evidence="6">Acetohydroxy-acid synthase small subunit</fullName>
    </alternativeName>
</protein>
<dbReference type="NCBIfam" id="TIGR00119">
    <property type="entry name" value="acolac_sm"/>
    <property type="match status" value="1"/>
</dbReference>
<evidence type="ECO:0000256" key="2">
    <source>
        <dbReference type="ARBA" id="ARBA00005025"/>
    </source>
</evidence>
<dbReference type="InterPro" id="IPR045865">
    <property type="entry name" value="ACT-like_dom_sf"/>
</dbReference>
<keyword evidence="4 6" id="KW-0028">Amino-acid biosynthesis</keyword>
<comment type="similarity">
    <text evidence="3 6">Belongs to the acetolactate synthase small subunit family.</text>
</comment>
<comment type="caution">
    <text evidence="8">The sequence shown here is derived from an EMBL/GenBank/DDBJ whole genome shotgun (WGS) entry which is preliminary data.</text>
</comment>
<dbReference type="Gene3D" id="3.30.70.1150">
    <property type="entry name" value="ACT-like. Chain A, domain 2"/>
    <property type="match status" value="1"/>
</dbReference>
<dbReference type="PROSITE" id="PS51671">
    <property type="entry name" value="ACT"/>
    <property type="match status" value="1"/>
</dbReference>
<dbReference type="UniPathway" id="UPA00049">
    <property type="reaction ID" value="UER00059"/>
</dbReference>
<feature type="domain" description="ACT" evidence="7">
    <location>
        <begin position="4"/>
        <end position="78"/>
    </location>
</feature>
<dbReference type="EMBL" id="RXIF01000012">
    <property type="protein sequence ID" value="RZN63807.1"/>
    <property type="molecule type" value="Genomic_DNA"/>
</dbReference>
<dbReference type="Gene3D" id="3.30.70.260">
    <property type="match status" value="1"/>
</dbReference>
<comment type="subunit">
    <text evidence="6">Dimer of large and small chains.</text>
</comment>
<dbReference type="EC" id="2.2.1.6" evidence="6"/>
<gene>
    <name evidence="8" type="primary">ilvN</name>
    <name evidence="8" type="ORF">EF806_06105</name>
</gene>
<dbReference type="GO" id="GO:0009099">
    <property type="term" value="P:L-valine biosynthetic process"/>
    <property type="evidence" value="ECO:0007669"/>
    <property type="project" value="UniProtKB-UniRule"/>
</dbReference>
<evidence type="ECO:0000256" key="3">
    <source>
        <dbReference type="ARBA" id="ARBA00006341"/>
    </source>
</evidence>
<dbReference type="InterPro" id="IPR039557">
    <property type="entry name" value="AHAS_ACT"/>
</dbReference>
<dbReference type="AlphaFoldDB" id="A0A520KQJ7"/>
<dbReference type="GO" id="GO:0003984">
    <property type="term" value="F:acetolactate synthase activity"/>
    <property type="evidence" value="ECO:0007669"/>
    <property type="project" value="UniProtKB-UniRule"/>
</dbReference>
<evidence type="ECO:0000313" key="9">
    <source>
        <dbReference type="Proteomes" id="UP000317158"/>
    </source>
</evidence>
<dbReference type="SUPFAM" id="SSF55021">
    <property type="entry name" value="ACT-like"/>
    <property type="match status" value="2"/>
</dbReference>
<dbReference type="InterPro" id="IPR027271">
    <property type="entry name" value="Acetolactate_synth/TF_NikR_C"/>
</dbReference>
<dbReference type="CDD" id="cd04878">
    <property type="entry name" value="ACT_AHAS"/>
    <property type="match status" value="1"/>
</dbReference>
<sequence length="167" mass="18613">MRHVLAALVENKPGTLARILNLFRRRGFNIESAAVGETDDPGISRLTIVVNGDNNVVEQVIKQLNKLIEVIKISNLSQDRMVGRELAMIKVAVDKESLSEIIGLSEIFRTKIIDVSTRSLIIEITGDEDKVNAFVDIMRRFGIKEMARTGLVALARGQKATEIERED</sequence>
<dbReference type="Proteomes" id="UP000317158">
    <property type="component" value="Unassembled WGS sequence"/>
</dbReference>
<evidence type="ECO:0000256" key="6">
    <source>
        <dbReference type="RuleBase" id="RU368092"/>
    </source>
</evidence>
<dbReference type="UniPathway" id="UPA00047">
    <property type="reaction ID" value="UER00055"/>
</dbReference>
<dbReference type="GO" id="GO:0009097">
    <property type="term" value="P:isoleucine biosynthetic process"/>
    <property type="evidence" value="ECO:0007669"/>
    <property type="project" value="UniProtKB-UniRule"/>
</dbReference>
<dbReference type="GO" id="GO:0005829">
    <property type="term" value="C:cytosol"/>
    <property type="evidence" value="ECO:0007669"/>
    <property type="project" value="TreeGrafter"/>
</dbReference>
<dbReference type="GO" id="GO:1990610">
    <property type="term" value="F:acetolactate synthase regulator activity"/>
    <property type="evidence" value="ECO:0007669"/>
    <property type="project" value="UniProtKB-UniRule"/>
</dbReference>
<dbReference type="InterPro" id="IPR002912">
    <property type="entry name" value="ACT_dom"/>
</dbReference>
<comment type="catalytic activity">
    <reaction evidence="6">
        <text>2 pyruvate + H(+) = (2S)-2-acetolactate + CO2</text>
        <dbReference type="Rhea" id="RHEA:25249"/>
        <dbReference type="ChEBI" id="CHEBI:15361"/>
        <dbReference type="ChEBI" id="CHEBI:15378"/>
        <dbReference type="ChEBI" id="CHEBI:16526"/>
        <dbReference type="ChEBI" id="CHEBI:58476"/>
        <dbReference type="EC" id="2.2.1.6"/>
    </reaction>
</comment>
<dbReference type="InterPro" id="IPR054480">
    <property type="entry name" value="AHAS_small-like_ACT"/>
</dbReference>
<evidence type="ECO:0000259" key="7">
    <source>
        <dbReference type="PROSITE" id="PS51671"/>
    </source>
</evidence>
<proteinExistence type="inferred from homology"/>
<dbReference type="Pfam" id="PF10369">
    <property type="entry name" value="ALS_ss_C"/>
    <property type="match status" value="1"/>
</dbReference>
<evidence type="ECO:0000313" key="8">
    <source>
        <dbReference type="EMBL" id="RZN63807.1"/>
    </source>
</evidence>
<keyword evidence="6 8" id="KW-0808">Transferase</keyword>
<comment type="pathway">
    <text evidence="1 6">Amino-acid biosynthesis; L-isoleucine biosynthesis; L-isoleucine from 2-oxobutanoate: step 1/4.</text>
</comment>
<dbReference type="InterPro" id="IPR019455">
    <property type="entry name" value="Acetolactate_synth_ssu_C"/>
</dbReference>
<evidence type="ECO:0000256" key="1">
    <source>
        <dbReference type="ARBA" id="ARBA00004974"/>
    </source>
</evidence>
<accession>A0A520KQJ7</accession>